<dbReference type="InterPro" id="IPR017871">
    <property type="entry name" value="ABC_transporter-like_CS"/>
</dbReference>
<dbReference type="InterPro" id="IPR027417">
    <property type="entry name" value="P-loop_NTPase"/>
</dbReference>
<keyword evidence="5" id="KW-0547">Nucleotide-binding</keyword>
<name>A0A4Y8RPF9_9HYPH</name>
<dbReference type="EMBL" id="SOZD01000002">
    <property type="protein sequence ID" value="TFF25469.1"/>
    <property type="molecule type" value="Genomic_DNA"/>
</dbReference>
<dbReference type="CDD" id="cd03257">
    <property type="entry name" value="ABC_NikE_OppD_transporters"/>
    <property type="match status" value="1"/>
</dbReference>
<dbReference type="InterPro" id="IPR003593">
    <property type="entry name" value="AAA+_ATPase"/>
</dbReference>
<proteinExistence type="inferred from homology"/>
<evidence type="ECO:0000256" key="1">
    <source>
        <dbReference type="ARBA" id="ARBA00004417"/>
    </source>
</evidence>
<dbReference type="GO" id="GO:0005524">
    <property type="term" value="F:ATP binding"/>
    <property type="evidence" value="ECO:0007669"/>
    <property type="project" value="UniProtKB-KW"/>
</dbReference>
<reference evidence="9 10" key="1">
    <citation type="submission" date="2019-03" db="EMBL/GenBank/DDBJ databases">
        <title>Jiella endophytica sp. nov., a novel endophytic bacterium isolated from root of Ficus microcarpa Linn. f.</title>
        <authorList>
            <person name="Tuo L."/>
        </authorList>
    </citation>
    <scope>NUCLEOTIDE SEQUENCE [LARGE SCALE GENOMIC DNA]</scope>
    <source>
        <strain evidence="9 10">CBS5Q-3</strain>
    </source>
</reference>
<dbReference type="InterPro" id="IPR050388">
    <property type="entry name" value="ABC_Ni/Peptide_Import"/>
</dbReference>
<dbReference type="Pfam" id="PF00005">
    <property type="entry name" value="ABC_tran"/>
    <property type="match status" value="1"/>
</dbReference>
<evidence type="ECO:0000256" key="6">
    <source>
        <dbReference type="ARBA" id="ARBA00022840"/>
    </source>
</evidence>
<keyword evidence="7" id="KW-0472">Membrane</keyword>
<evidence type="ECO:0000256" key="2">
    <source>
        <dbReference type="ARBA" id="ARBA00005417"/>
    </source>
</evidence>
<dbReference type="GO" id="GO:0005886">
    <property type="term" value="C:plasma membrane"/>
    <property type="evidence" value="ECO:0007669"/>
    <property type="project" value="UniProtKB-SubCell"/>
</dbReference>
<accession>A0A4Y8RPF9</accession>
<sequence length="336" mass="36166">MSAVTDTAFEPALSVKDLTTVFETPGGPVTAVDAVSFDVMPGEVLGLVGESGSGKSVTLRSLMRLVHAPGKVAGTVLWQGRDLLSMRERELRRVRGGKIAIIFQEPTTALNPVLTVRVQIEENLRAHTSLDGRQRRARAIELLDLVGIPAAERRLGDFPHQFSGGMKQRVMIAIALASNPRLLLADEPTTALDVTIQDQILKLILDLRDEFSMSVVFVTHDLGVVAQTCDRMAVMYAGRIVESGSVTEVFSEPHHPYTRGLLGSVPRGGAERTLLTSIEGTPPSLAAIPAGCAFHPRCDFAVERCIERRPALEAIAPGRMVACFRQADVAAEAAAT</sequence>
<dbReference type="NCBIfam" id="TIGR01727">
    <property type="entry name" value="oligo_HPY"/>
    <property type="match status" value="1"/>
</dbReference>
<dbReference type="PROSITE" id="PS00211">
    <property type="entry name" value="ABC_TRANSPORTER_1"/>
    <property type="match status" value="1"/>
</dbReference>
<keyword evidence="4" id="KW-1003">Cell membrane</keyword>
<dbReference type="SMART" id="SM00382">
    <property type="entry name" value="AAA"/>
    <property type="match status" value="1"/>
</dbReference>
<dbReference type="Gene3D" id="3.40.50.300">
    <property type="entry name" value="P-loop containing nucleotide triphosphate hydrolases"/>
    <property type="match status" value="1"/>
</dbReference>
<evidence type="ECO:0000256" key="3">
    <source>
        <dbReference type="ARBA" id="ARBA00022448"/>
    </source>
</evidence>
<dbReference type="GO" id="GO:0016887">
    <property type="term" value="F:ATP hydrolysis activity"/>
    <property type="evidence" value="ECO:0007669"/>
    <property type="project" value="InterPro"/>
</dbReference>
<dbReference type="Pfam" id="PF08352">
    <property type="entry name" value="oligo_HPY"/>
    <property type="match status" value="1"/>
</dbReference>
<keyword evidence="6 9" id="KW-0067">ATP-binding</keyword>
<evidence type="ECO:0000313" key="9">
    <source>
        <dbReference type="EMBL" id="TFF25469.1"/>
    </source>
</evidence>
<dbReference type="InterPro" id="IPR003439">
    <property type="entry name" value="ABC_transporter-like_ATP-bd"/>
</dbReference>
<dbReference type="Proteomes" id="UP000298179">
    <property type="component" value="Unassembled WGS sequence"/>
</dbReference>
<keyword evidence="10" id="KW-1185">Reference proteome</keyword>
<evidence type="ECO:0000256" key="7">
    <source>
        <dbReference type="ARBA" id="ARBA00023136"/>
    </source>
</evidence>
<evidence type="ECO:0000313" key="10">
    <source>
        <dbReference type="Proteomes" id="UP000298179"/>
    </source>
</evidence>
<comment type="caution">
    <text evidence="9">The sequence shown here is derived from an EMBL/GenBank/DDBJ whole genome shotgun (WGS) entry which is preliminary data.</text>
</comment>
<dbReference type="PROSITE" id="PS50893">
    <property type="entry name" value="ABC_TRANSPORTER_2"/>
    <property type="match status" value="1"/>
</dbReference>
<dbReference type="PANTHER" id="PTHR43297:SF2">
    <property type="entry name" value="DIPEPTIDE TRANSPORT ATP-BINDING PROTEIN DPPD"/>
    <property type="match status" value="1"/>
</dbReference>
<keyword evidence="3" id="KW-0813">Transport</keyword>
<dbReference type="OrthoDB" id="9815712at2"/>
<feature type="domain" description="ABC transporter" evidence="8">
    <location>
        <begin position="13"/>
        <end position="262"/>
    </location>
</feature>
<dbReference type="SUPFAM" id="SSF52540">
    <property type="entry name" value="P-loop containing nucleoside triphosphate hydrolases"/>
    <property type="match status" value="1"/>
</dbReference>
<evidence type="ECO:0000259" key="8">
    <source>
        <dbReference type="PROSITE" id="PS50893"/>
    </source>
</evidence>
<dbReference type="RefSeq" id="WP_134761637.1">
    <property type="nucleotide sequence ID" value="NZ_SOZD01000002.1"/>
</dbReference>
<protein>
    <submittedName>
        <fullName evidence="9">ABC transporter ATP-binding protein</fullName>
    </submittedName>
</protein>
<dbReference type="PANTHER" id="PTHR43297">
    <property type="entry name" value="OLIGOPEPTIDE TRANSPORT ATP-BINDING PROTEIN APPD"/>
    <property type="match status" value="1"/>
</dbReference>
<evidence type="ECO:0000256" key="5">
    <source>
        <dbReference type="ARBA" id="ARBA00022741"/>
    </source>
</evidence>
<gene>
    <name evidence="9" type="ORF">E3C22_08960</name>
</gene>
<dbReference type="GO" id="GO:0055085">
    <property type="term" value="P:transmembrane transport"/>
    <property type="evidence" value="ECO:0007669"/>
    <property type="project" value="UniProtKB-ARBA"/>
</dbReference>
<comment type="subcellular location">
    <subcellularLocation>
        <location evidence="1">Cell inner membrane</location>
        <topology evidence="1">Peripheral membrane protein</topology>
    </subcellularLocation>
</comment>
<organism evidence="9 10">
    <name type="scientific">Jiella endophytica</name>
    <dbReference type="NCBI Taxonomy" id="2558362"/>
    <lineage>
        <taxon>Bacteria</taxon>
        <taxon>Pseudomonadati</taxon>
        <taxon>Pseudomonadota</taxon>
        <taxon>Alphaproteobacteria</taxon>
        <taxon>Hyphomicrobiales</taxon>
        <taxon>Aurantimonadaceae</taxon>
        <taxon>Jiella</taxon>
    </lineage>
</organism>
<comment type="similarity">
    <text evidence="2">Belongs to the ABC transporter superfamily.</text>
</comment>
<dbReference type="InterPro" id="IPR013563">
    <property type="entry name" value="Oligopep_ABC_C"/>
</dbReference>
<evidence type="ECO:0000256" key="4">
    <source>
        <dbReference type="ARBA" id="ARBA00022475"/>
    </source>
</evidence>
<dbReference type="GO" id="GO:0015833">
    <property type="term" value="P:peptide transport"/>
    <property type="evidence" value="ECO:0007669"/>
    <property type="project" value="InterPro"/>
</dbReference>
<dbReference type="FunFam" id="3.40.50.300:FF:000016">
    <property type="entry name" value="Oligopeptide ABC transporter ATP-binding component"/>
    <property type="match status" value="1"/>
</dbReference>
<dbReference type="AlphaFoldDB" id="A0A4Y8RPF9"/>